<dbReference type="InterPro" id="IPR025554">
    <property type="entry name" value="DUF4140"/>
</dbReference>
<dbReference type="EMBL" id="FOEG01000004">
    <property type="protein sequence ID" value="SEO91563.1"/>
    <property type="molecule type" value="Genomic_DNA"/>
</dbReference>
<protein>
    <submittedName>
        <fullName evidence="4">Uncharacterized protein</fullName>
    </submittedName>
</protein>
<evidence type="ECO:0000256" key="1">
    <source>
        <dbReference type="SAM" id="SignalP"/>
    </source>
</evidence>
<sequence>MHSMTLKPLLTLSLLALPASHLGAELVQGEPAAPRQPVLDSQELGDDAAVRTRADDATALTLTLYQGGVAQVGERREFGMQRGRAVIDWHDVPAAMQPQTLQVTGEGDVDVHEVRLRDRVLSRDALLDASVGEEVRLVHRDGESQRGRLLAVSGGTPVVELDDGIELLDQGNPWRIAPDALPEGLADAPVLQLDLSSDMPGRQWLDLGYLVDGLAWRLDYVMTIAPEADTMALHAWATLRNDTDVDFRDADVHLVAGASDAQRPRLETLATRTAGDAIGDASEAVADQQRFRLEGPITLEAGDRRQLRFLQVDSVPVEREYRVRSHVPLGSQGRAQRRPVAIHMAFENREPELGRPLPAGSVRVYQRDDTGSAVYAGDETLDPTPVGEQVELRPGTAFDLTAERRQTDYRRLDERTEEQAWRITLRNAGESERRIVVEETLPGEWTMLEESAEHRRPDAGQARWEVDVPAEDKVELEYRVEIRR</sequence>
<dbReference type="Pfam" id="PF13598">
    <property type="entry name" value="DUF4139"/>
    <property type="match status" value="1"/>
</dbReference>
<feature type="chain" id="PRO_5011605572" evidence="1">
    <location>
        <begin position="24"/>
        <end position="484"/>
    </location>
</feature>
<feature type="domain" description="DUF4139" evidence="2">
    <location>
        <begin position="205"/>
        <end position="483"/>
    </location>
</feature>
<evidence type="ECO:0000259" key="3">
    <source>
        <dbReference type="Pfam" id="PF13600"/>
    </source>
</evidence>
<evidence type="ECO:0000313" key="4">
    <source>
        <dbReference type="EMBL" id="SEO91563.1"/>
    </source>
</evidence>
<keyword evidence="5" id="KW-1185">Reference proteome</keyword>
<reference evidence="4 5" key="1">
    <citation type="submission" date="2016-10" db="EMBL/GenBank/DDBJ databases">
        <authorList>
            <person name="de Groot N.N."/>
        </authorList>
    </citation>
    <scope>NUCLEOTIDE SEQUENCE [LARGE SCALE GENOMIC DNA]</scope>
    <source>
        <strain evidence="4 5">CGMCC 1.6291</strain>
    </source>
</reference>
<dbReference type="STRING" id="406100.SAMN04488052_104285"/>
<name>A0A1H8TLX0_9GAMM</name>
<gene>
    <name evidence="4" type="ORF">SAMN04488052_104285</name>
</gene>
<dbReference type="AlphaFoldDB" id="A0A1H8TLX0"/>
<dbReference type="Proteomes" id="UP000199657">
    <property type="component" value="Unassembled WGS sequence"/>
</dbReference>
<evidence type="ECO:0000313" key="5">
    <source>
        <dbReference type="Proteomes" id="UP000199657"/>
    </source>
</evidence>
<accession>A0A1H8TLX0</accession>
<dbReference type="PANTHER" id="PTHR38075:SF1">
    <property type="entry name" value="DUF4139 DOMAIN-CONTAINING PROTEIN"/>
    <property type="match status" value="1"/>
</dbReference>
<organism evidence="4 5">
    <name type="scientific">Aquisalimonas asiatica</name>
    <dbReference type="NCBI Taxonomy" id="406100"/>
    <lineage>
        <taxon>Bacteria</taxon>
        <taxon>Pseudomonadati</taxon>
        <taxon>Pseudomonadota</taxon>
        <taxon>Gammaproteobacteria</taxon>
        <taxon>Chromatiales</taxon>
        <taxon>Ectothiorhodospiraceae</taxon>
        <taxon>Aquisalimonas</taxon>
    </lineage>
</organism>
<feature type="signal peptide" evidence="1">
    <location>
        <begin position="1"/>
        <end position="23"/>
    </location>
</feature>
<evidence type="ECO:0000259" key="2">
    <source>
        <dbReference type="Pfam" id="PF13598"/>
    </source>
</evidence>
<proteinExistence type="predicted"/>
<feature type="domain" description="DUF4140" evidence="3">
    <location>
        <begin position="63"/>
        <end position="125"/>
    </location>
</feature>
<dbReference type="Pfam" id="PF13600">
    <property type="entry name" value="DUF4140"/>
    <property type="match status" value="1"/>
</dbReference>
<keyword evidence="1" id="KW-0732">Signal</keyword>
<dbReference type="PANTHER" id="PTHR38075">
    <property type="entry name" value="DUF4139 DOMAIN-CONTAINING PROTEIN"/>
    <property type="match status" value="1"/>
</dbReference>
<dbReference type="InterPro" id="IPR037291">
    <property type="entry name" value="DUF4139"/>
</dbReference>